<dbReference type="PANTHER" id="PTHR10209">
    <property type="entry name" value="OXIDOREDUCTASE, 2OG-FE II OXYGENASE FAMILY PROTEIN"/>
    <property type="match status" value="1"/>
</dbReference>
<dbReference type="SUPFAM" id="SSF51197">
    <property type="entry name" value="Clavaminate synthase-like"/>
    <property type="match status" value="1"/>
</dbReference>
<evidence type="ECO:0000313" key="7">
    <source>
        <dbReference type="EMBL" id="PZQ63188.1"/>
    </source>
</evidence>
<keyword evidence="4 5" id="KW-0408">Iron</keyword>
<dbReference type="GO" id="GO:0016491">
    <property type="term" value="F:oxidoreductase activity"/>
    <property type="evidence" value="ECO:0007669"/>
    <property type="project" value="UniProtKB-KW"/>
</dbReference>
<name>A0A2W5PF58_9SPHN</name>
<feature type="domain" description="Fe2OG dioxygenase" evidence="6">
    <location>
        <begin position="169"/>
        <end position="267"/>
    </location>
</feature>
<sequence>MDTLPLPIIDISGLASARQVDRIAVAHALDDACRRSGFLYIRGAQLEQAPGERLLATARRYFAQDMAAKMACYIGRSSNHSGYVPAGEEVFGGGTRDLKETYDVNNDYLAADGRRPLLGPNLWPDLPGFRDDVLAYYRHLSAVGRQLFGAFALALGLDEDHFAGHLRHPPNQLRLIHYPLAPAAEDRPGIGAHTDYECFTLLFATAAGLQVLDRAGAWIDVPLVDGAMVMNIGDMMELMSNGRWLATTHRVKKVAEERYSFPLFFTCDYDHVVAPLVPPHGARRYAPLRCGEHLFHQTAQTFAYLKARQARGELTLANALPLDSFGVQA</sequence>
<evidence type="ECO:0000313" key="8">
    <source>
        <dbReference type="Proteomes" id="UP000249229"/>
    </source>
</evidence>
<accession>A0A2W5PF58</accession>
<proteinExistence type="inferred from homology"/>
<dbReference type="Proteomes" id="UP000249229">
    <property type="component" value="Unassembled WGS sequence"/>
</dbReference>
<dbReference type="AlphaFoldDB" id="A0A2W5PF58"/>
<dbReference type="InterPro" id="IPR005123">
    <property type="entry name" value="Oxoglu/Fe-dep_dioxygenase_dom"/>
</dbReference>
<keyword evidence="2 5" id="KW-0479">Metal-binding</keyword>
<dbReference type="PANTHER" id="PTHR10209:SF881">
    <property type="entry name" value="FI07970P-RELATED"/>
    <property type="match status" value="1"/>
</dbReference>
<evidence type="ECO:0000256" key="1">
    <source>
        <dbReference type="ARBA" id="ARBA00008056"/>
    </source>
</evidence>
<dbReference type="GO" id="GO:0046872">
    <property type="term" value="F:metal ion binding"/>
    <property type="evidence" value="ECO:0007669"/>
    <property type="project" value="UniProtKB-KW"/>
</dbReference>
<comment type="similarity">
    <text evidence="1 5">Belongs to the iron/ascorbate-dependent oxidoreductase family.</text>
</comment>
<dbReference type="InterPro" id="IPR026992">
    <property type="entry name" value="DIOX_N"/>
</dbReference>
<organism evidence="7 8">
    <name type="scientific">Sphingomonas taxi</name>
    <dbReference type="NCBI Taxonomy" id="1549858"/>
    <lineage>
        <taxon>Bacteria</taxon>
        <taxon>Pseudomonadati</taxon>
        <taxon>Pseudomonadota</taxon>
        <taxon>Alphaproteobacteria</taxon>
        <taxon>Sphingomonadales</taxon>
        <taxon>Sphingomonadaceae</taxon>
        <taxon>Sphingomonas</taxon>
    </lineage>
</organism>
<evidence type="ECO:0000256" key="5">
    <source>
        <dbReference type="RuleBase" id="RU003682"/>
    </source>
</evidence>
<evidence type="ECO:0000256" key="2">
    <source>
        <dbReference type="ARBA" id="ARBA00022723"/>
    </source>
</evidence>
<gene>
    <name evidence="7" type="ORF">DI544_02715</name>
</gene>
<keyword evidence="3 5" id="KW-0560">Oxidoreductase</keyword>
<evidence type="ECO:0000256" key="4">
    <source>
        <dbReference type="ARBA" id="ARBA00023004"/>
    </source>
</evidence>
<dbReference type="PRINTS" id="PR00682">
    <property type="entry name" value="IPNSYNTHASE"/>
</dbReference>
<comment type="caution">
    <text evidence="7">The sequence shown here is derived from an EMBL/GenBank/DDBJ whole genome shotgun (WGS) entry which is preliminary data.</text>
</comment>
<dbReference type="Pfam" id="PF14226">
    <property type="entry name" value="DIOX_N"/>
    <property type="match status" value="1"/>
</dbReference>
<dbReference type="InterPro" id="IPR027443">
    <property type="entry name" value="IPNS-like_sf"/>
</dbReference>
<protein>
    <submittedName>
        <fullName evidence="7">2OG-Fe(II) oxygenase</fullName>
    </submittedName>
</protein>
<dbReference type="EMBL" id="QFQI01000001">
    <property type="protein sequence ID" value="PZQ63188.1"/>
    <property type="molecule type" value="Genomic_DNA"/>
</dbReference>
<dbReference type="Pfam" id="PF03171">
    <property type="entry name" value="2OG-FeII_Oxy"/>
    <property type="match status" value="1"/>
</dbReference>
<evidence type="ECO:0000256" key="3">
    <source>
        <dbReference type="ARBA" id="ARBA00023002"/>
    </source>
</evidence>
<reference evidence="7 8" key="1">
    <citation type="submission" date="2017-08" db="EMBL/GenBank/DDBJ databases">
        <title>Infants hospitalized years apart are colonized by the same room-sourced microbial strains.</title>
        <authorList>
            <person name="Brooks B."/>
            <person name="Olm M.R."/>
            <person name="Firek B.A."/>
            <person name="Baker R."/>
            <person name="Thomas B.C."/>
            <person name="Morowitz M.J."/>
            <person name="Banfield J.F."/>
        </authorList>
    </citation>
    <scope>NUCLEOTIDE SEQUENCE [LARGE SCALE GENOMIC DNA]</scope>
    <source>
        <strain evidence="7">S2_005_001_R1_22</strain>
    </source>
</reference>
<evidence type="ECO:0000259" key="6">
    <source>
        <dbReference type="PROSITE" id="PS51471"/>
    </source>
</evidence>
<dbReference type="InterPro" id="IPR044861">
    <property type="entry name" value="IPNS-like_FE2OG_OXY"/>
</dbReference>
<dbReference type="PROSITE" id="PS51471">
    <property type="entry name" value="FE2OG_OXY"/>
    <property type="match status" value="1"/>
</dbReference>
<dbReference type="Gene3D" id="2.60.120.330">
    <property type="entry name" value="B-lactam Antibiotic, Isopenicillin N Synthase, Chain"/>
    <property type="match status" value="1"/>
</dbReference>